<feature type="modified residue" description="4-aspartylphosphate" evidence="2 3">
    <location>
        <position position="58"/>
    </location>
</feature>
<dbReference type="KEGG" id="bgj:AWC36_07985"/>
<evidence type="ECO:0000313" key="6">
    <source>
        <dbReference type="EMBL" id="RLM24927.1"/>
    </source>
</evidence>
<name>A0A0G4K0T9_9GAMM</name>
<dbReference type="InterPro" id="IPR028616">
    <property type="entry name" value="RssB"/>
</dbReference>
<dbReference type="AlphaFoldDB" id="A0A0G4K0T9"/>
<reference evidence="7" key="2">
    <citation type="submission" date="2015-01" db="EMBL/GenBank/DDBJ databases">
        <authorList>
            <person name="Paterson Steve"/>
        </authorList>
    </citation>
    <scope>NUCLEOTIDE SEQUENCE [LARGE SCALE GENOMIC DNA]</scope>
    <source>
        <strain evidence="7">OBR1</strain>
    </source>
</reference>
<comment type="subunit">
    <text evidence="2">Binds to RpoS.</text>
</comment>
<dbReference type="RefSeq" id="WP_048638957.1">
    <property type="nucleotide sequence ID" value="NZ_CGIG01000001.1"/>
</dbReference>
<dbReference type="EMBL" id="CGIG01000001">
    <property type="protein sequence ID" value="CPR20302.1"/>
    <property type="molecule type" value="Genomic_DNA"/>
</dbReference>
<dbReference type="Proteomes" id="UP000044377">
    <property type="component" value="Unassembled WGS sequence"/>
</dbReference>
<evidence type="ECO:0000259" key="4">
    <source>
        <dbReference type="PROSITE" id="PS50110"/>
    </source>
</evidence>
<dbReference type="GO" id="GO:0000160">
    <property type="term" value="P:phosphorelay signal transduction system"/>
    <property type="evidence" value="ECO:0007669"/>
    <property type="project" value="InterPro"/>
</dbReference>
<keyword evidence="1" id="KW-0007">Acetylation</keyword>
<dbReference type="SUPFAM" id="SSF52172">
    <property type="entry name" value="CheY-like"/>
    <property type="match status" value="1"/>
</dbReference>
<keyword evidence="2" id="KW-0346">Stress response</keyword>
<accession>A0A0G4K0T9</accession>
<comment type="PTM">
    <text evidence="2">Phosphorylated. Phosphorylation stimulates the interaction with RpoS and, therefore, the proteolysis of RpoS.</text>
</comment>
<dbReference type="SMART" id="SM00448">
    <property type="entry name" value="REC"/>
    <property type="match status" value="1"/>
</dbReference>
<dbReference type="PANTHER" id="PTHR43228:SF1">
    <property type="entry name" value="TWO-COMPONENT RESPONSE REGULATOR ARR22"/>
    <property type="match status" value="1"/>
</dbReference>
<dbReference type="OrthoDB" id="6399952at2"/>
<evidence type="ECO:0000256" key="1">
    <source>
        <dbReference type="ARBA" id="ARBA00022990"/>
    </source>
</evidence>
<gene>
    <name evidence="2" type="primary">rssB</name>
    <name evidence="6" type="ORF">BIY26_09675</name>
    <name evidence="5" type="ORF">BN1221_04243c</name>
</gene>
<dbReference type="PROSITE" id="PS50110">
    <property type="entry name" value="RESPONSE_REGULATORY"/>
    <property type="match status" value="1"/>
</dbReference>
<dbReference type="InterPro" id="IPR011006">
    <property type="entry name" value="CheY-like_superfamily"/>
</dbReference>
<comment type="function">
    <text evidence="2">Regulates the turnover of the sigma S factor (RpoS) by promoting its proteolysis in exponentially growing cells. Acts by binding and delivering RpoS to the ClpXP protease. RssB is not co-degraded with RpoS, but is released from the complex and can initiate a new cycle of RpoS recognition and degradation.</text>
</comment>
<dbReference type="EMBL" id="MJLX01000021">
    <property type="protein sequence ID" value="RLM24927.1"/>
    <property type="molecule type" value="Genomic_DNA"/>
</dbReference>
<reference evidence="5" key="1">
    <citation type="submission" date="2015-01" db="EMBL/GenBank/DDBJ databases">
        <authorList>
            <person name="Xiang T."/>
            <person name="Song Y."/>
            <person name="Huang L."/>
            <person name="Wang B."/>
            <person name="Wu P."/>
        </authorList>
    </citation>
    <scope>NUCLEOTIDE SEQUENCE [LARGE SCALE GENOMIC DNA]</scope>
    <source>
        <strain evidence="5">OBR1</strain>
    </source>
</reference>
<dbReference type="Gene3D" id="3.60.40.10">
    <property type="entry name" value="PPM-type phosphatase domain"/>
    <property type="match status" value="1"/>
</dbReference>
<dbReference type="STRING" id="1109412.BN1221_04243c"/>
<comment type="similarity">
    <text evidence="2">Belongs to the RssB family.</text>
</comment>
<dbReference type="InterPro" id="IPR001789">
    <property type="entry name" value="Sig_transdc_resp-reg_receiver"/>
</dbReference>
<dbReference type="HAMAP" id="MF_00958">
    <property type="entry name" value="RssB"/>
    <property type="match status" value="1"/>
</dbReference>
<dbReference type="GeneID" id="70906726"/>
<evidence type="ECO:0000313" key="8">
    <source>
        <dbReference type="Proteomes" id="UP000285972"/>
    </source>
</evidence>
<dbReference type="PANTHER" id="PTHR43228">
    <property type="entry name" value="TWO-COMPONENT RESPONSE REGULATOR"/>
    <property type="match status" value="1"/>
</dbReference>
<dbReference type="GO" id="GO:0045862">
    <property type="term" value="P:positive regulation of proteolysis"/>
    <property type="evidence" value="ECO:0007669"/>
    <property type="project" value="UniProtKB-UniRule"/>
</dbReference>
<reference evidence="6 8" key="3">
    <citation type="submission" date="2016-09" db="EMBL/GenBank/DDBJ databases">
        <authorList>
            <person name="Doonan J."/>
            <person name="Pachebat J.A."/>
            <person name="Golyshin P.N."/>
            <person name="Denman S."/>
            <person name="Mcdonald J.E."/>
        </authorList>
    </citation>
    <scope>NUCLEOTIDE SEQUENCE [LARGE SCALE GENOMIC DNA]</scope>
    <source>
        <strain evidence="6 8">FRB141</strain>
    </source>
</reference>
<evidence type="ECO:0000313" key="5">
    <source>
        <dbReference type="EMBL" id="CPR20302.1"/>
    </source>
</evidence>
<dbReference type="Pfam" id="PF00072">
    <property type="entry name" value="Response_reg"/>
    <property type="match status" value="1"/>
</dbReference>
<dbReference type="InterPro" id="IPR036457">
    <property type="entry name" value="PPM-type-like_dom_sf"/>
</dbReference>
<feature type="domain" description="Response regulatory" evidence="4">
    <location>
        <begin position="9"/>
        <end position="123"/>
    </location>
</feature>
<dbReference type="InterPro" id="IPR052048">
    <property type="entry name" value="ST_Response_Regulator"/>
</dbReference>
<evidence type="ECO:0000256" key="2">
    <source>
        <dbReference type="HAMAP-Rule" id="MF_00958"/>
    </source>
</evidence>
<evidence type="ECO:0000256" key="3">
    <source>
        <dbReference type="PROSITE-ProRule" id="PRU00169"/>
    </source>
</evidence>
<dbReference type="GO" id="GO:0010468">
    <property type="term" value="P:regulation of gene expression"/>
    <property type="evidence" value="ECO:0007669"/>
    <property type="project" value="UniProtKB-UniRule"/>
</dbReference>
<evidence type="ECO:0000313" key="7">
    <source>
        <dbReference type="Proteomes" id="UP000044377"/>
    </source>
</evidence>
<proteinExistence type="inferred from homology"/>
<dbReference type="Proteomes" id="UP000285972">
    <property type="component" value="Unassembled WGS sequence"/>
</dbReference>
<sequence length="338" mass="37631">MEQPLAGKHVLIIEDEAVFRSVLSGYLASLGASVLEAIHGLEALSILERHHPELIICDLKMPMMGGIEFLERLRLRDNHTPILVISATSQMADVAKVLRLGVQDVLLKPIRDYARLREAVMSCLYPDMFTSPVNEIEQLMQDMDSLNQSPDAVAKLLAQLQPPVQQTLARCRINYRQLTDAKQPGLVLDIAALSEDDLAFYCLDVTQAVNNNGTLAALLLRTLFNGVLQEHMANQQHRLPHLPLLLKQVNQLLRQASLEGRFPLLVGYYHRELKRLILISAGLNATLNVNESQIALSSGVPLGTLNEAYLNQLNHVCDAWQCQIWGGGGRLRLMLSTE</sequence>
<keyword evidence="7" id="KW-1185">Reference proteome</keyword>
<dbReference type="Gene3D" id="3.40.50.2300">
    <property type="match status" value="1"/>
</dbReference>
<organism evidence="5 7">
    <name type="scientific">Brenneria goodwinii</name>
    <dbReference type="NCBI Taxonomy" id="1109412"/>
    <lineage>
        <taxon>Bacteria</taxon>
        <taxon>Pseudomonadati</taxon>
        <taxon>Pseudomonadota</taxon>
        <taxon>Gammaproteobacteria</taxon>
        <taxon>Enterobacterales</taxon>
        <taxon>Pectobacteriaceae</taxon>
        <taxon>Brenneria</taxon>
    </lineage>
</organism>
<protein>
    <recommendedName>
        <fullName evidence="2">Regulator of RpoS</fullName>
    </recommendedName>
</protein>
<keyword evidence="2 3" id="KW-0597">Phosphoprotein</keyword>
<dbReference type="NCBIfam" id="NF007969">
    <property type="entry name" value="PRK10693.1"/>
    <property type="match status" value="1"/>
</dbReference>